<dbReference type="SUPFAM" id="SSF64268">
    <property type="entry name" value="PX domain"/>
    <property type="match status" value="1"/>
</dbReference>
<evidence type="ECO:0000256" key="2">
    <source>
        <dbReference type="SAM" id="MobiDB-lite"/>
    </source>
</evidence>
<feature type="non-terminal residue" evidence="5">
    <location>
        <position position="352"/>
    </location>
</feature>
<evidence type="ECO:0000256" key="1">
    <source>
        <dbReference type="ARBA" id="ARBA00010883"/>
    </source>
</evidence>
<dbReference type="OrthoDB" id="9976382at2759"/>
<protein>
    <submittedName>
        <fullName evidence="5">Sorting nexin-6</fullName>
    </submittedName>
</protein>
<dbReference type="Pfam" id="PF09325">
    <property type="entry name" value="Vps5"/>
    <property type="match status" value="1"/>
</dbReference>
<dbReference type="Gene3D" id="1.20.1270.60">
    <property type="entry name" value="Arfaptin homology (AH) domain/BAR domain"/>
    <property type="match status" value="1"/>
</dbReference>
<dbReference type="RefSeq" id="XP_018018067.1">
    <property type="nucleotide sequence ID" value="XM_018162578.2"/>
</dbReference>
<dbReference type="AlphaFoldDB" id="A0A8B7NWF9"/>
<dbReference type="OMA" id="HPVFRED"/>
<dbReference type="GO" id="GO:0090389">
    <property type="term" value="P:phagosome-lysosome fusion involved in apoptotic cell clearance"/>
    <property type="evidence" value="ECO:0007669"/>
    <property type="project" value="TreeGrafter"/>
</dbReference>
<evidence type="ECO:0000313" key="4">
    <source>
        <dbReference type="Proteomes" id="UP000694843"/>
    </source>
</evidence>
<feature type="region of interest" description="Disordered" evidence="2">
    <location>
        <begin position="1"/>
        <end position="22"/>
    </location>
</feature>
<name>A0A8B7NWF9_HYAAZ</name>
<dbReference type="PANTHER" id="PTHR45850">
    <property type="entry name" value="SORTING NEXIN FAMILY MEMBER"/>
    <property type="match status" value="1"/>
</dbReference>
<keyword evidence="4" id="KW-1185">Reference proteome</keyword>
<gene>
    <name evidence="5" type="primary">LOC108674612</name>
</gene>
<dbReference type="PANTHER" id="PTHR45850:SF1">
    <property type="entry name" value="SORTING NEXIN 6, ISOFORM B"/>
    <property type="match status" value="1"/>
</dbReference>
<dbReference type="Proteomes" id="UP000694843">
    <property type="component" value="Unplaced"/>
</dbReference>
<accession>A0A8B7NWF9</accession>
<sequence length="352" mass="40392">MMEGLESLPGLPETNGNTTPRVMDGTEKVKEVRGETVELLDNPLAVDISDALSEREKVKFSVHTKTTLPEYSKNEFCVVRQHEEFIWLHDRYEENEDYAGYIIPPPPPRPDFDASREKLQRLGDGEGSLTSDEFKKMKQELEAEYLAIFKKTVAMHEVFLTRLAQHPVFRRDNNLKVFLEYDSDLSVRSKNKKERMEGLFKTFNKSTDELLLSATQKDVDDTFEKEKNFLLEYHTAIKDAANKADRMAKAHKNVADSCIKVSACLVNLGTIEGPALDSFCSVLADHFEKSRKIEGHLSSDEDLKLVDTLRYYQRDSSAAKDLLYRRLRCLADYEHANKNLDRARAKNKHVHA</sequence>
<dbReference type="Gene3D" id="3.30.1520.10">
    <property type="entry name" value="Phox-like domain"/>
    <property type="match status" value="1"/>
</dbReference>
<dbReference type="GeneID" id="108674612"/>
<evidence type="ECO:0000313" key="5">
    <source>
        <dbReference type="RefSeq" id="XP_018018067.1"/>
    </source>
</evidence>
<dbReference type="KEGG" id="hazt:108674612"/>
<dbReference type="FunFam" id="3.30.1520.10:FF:000001">
    <property type="entry name" value="Sorting nexin"/>
    <property type="match status" value="1"/>
</dbReference>
<dbReference type="InterPro" id="IPR027267">
    <property type="entry name" value="AH/BAR_dom_sf"/>
</dbReference>
<proteinExistence type="inferred from homology"/>
<dbReference type="InterPro" id="IPR001683">
    <property type="entry name" value="PX_dom"/>
</dbReference>
<dbReference type="PROSITE" id="PS50195">
    <property type="entry name" value="PX"/>
    <property type="match status" value="1"/>
</dbReference>
<organism evidence="4 5">
    <name type="scientific">Hyalella azteca</name>
    <name type="common">Amphipod</name>
    <dbReference type="NCBI Taxonomy" id="294128"/>
    <lineage>
        <taxon>Eukaryota</taxon>
        <taxon>Metazoa</taxon>
        <taxon>Ecdysozoa</taxon>
        <taxon>Arthropoda</taxon>
        <taxon>Crustacea</taxon>
        <taxon>Multicrustacea</taxon>
        <taxon>Malacostraca</taxon>
        <taxon>Eumalacostraca</taxon>
        <taxon>Peracarida</taxon>
        <taxon>Amphipoda</taxon>
        <taxon>Senticaudata</taxon>
        <taxon>Talitrida</taxon>
        <taxon>Talitroidea</taxon>
        <taxon>Hyalellidae</taxon>
        <taxon>Hyalella</taxon>
    </lineage>
</organism>
<feature type="domain" description="PX" evidence="3">
    <location>
        <begin position="38"/>
        <end position="185"/>
    </location>
</feature>
<dbReference type="CDD" id="cd06892">
    <property type="entry name" value="PX_SNX5_like"/>
    <property type="match status" value="1"/>
</dbReference>
<evidence type="ECO:0000259" key="3">
    <source>
        <dbReference type="PROSITE" id="PS50195"/>
    </source>
</evidence>
<dbReference type="InterPro" id="IPR015404">
    <property type="entry name" value="Vps5_C"/>
</dbReference>
<comment type="similarity">
    <text evidence="1">Belongs to the sorting nexin family.</text>
</comment>
<dbReference type="Pfam" id="PF00787">
    <property type="entry name" value="PX"/>
    <property type="match status" value="1"/>
</dbReference>
<dbReference type="GO" id="GO:0035091">
    <property type="term" value="F:phosphatidylinositol binding"/>
    <property type="evidence" value="ECO:0007669"/>
    <property type="project" value="InterPro"/>
</dbReference>
<dbReference type="CTD" id="58533"/>
<reference evidence="5" key="1">
    <citation type="submission" date="2025-08" db="UniProtKB">
        <authorList>
            <consortium name="RefSeq"/>
        </authorList>
    </citation>
    <scope>IDENTIFICATION</scope>
    <source>
        <tissue evidence="5">Whole organism</tissue>
    </source>
</reference>
<dbReference type="InterPro" id="IPR036871">
    <property type="entry name" value="PX_dom_sf"/>
</dbReference>